<dbReference type="OrthoDB" id="392571at2759"/>
<protein>
    <submittedName>
        <fullName evidence="8">Pyridoxal phosphate-dependent transferase</fullName>
    </submittedName>
</protein>
<dbReference type="InterPro" id="IPR015421">
    <property type="entry name" value="PyrdxlP-dep_Trfase_major"/>
</dbReference>
<evidence type="ECO:0000313" key="10">
    <source>
        <dbReference type="Proteomes" id="UP000193648"/>
    </source>
</evidence>
<keyword evidence="3" id="KW-0210">Decarboxylase</keyword>
<evidence type="ECO:0000256" key="2">
    <source>
        <dbReference type="ARBA" id="ARBA00009533"/>
    </source>
</evidence>
<dbReference type="EMBL" id="MCFF01000040">
    <property type="protein sequence ID" value="ORZ07801.1"/>
    <property type="molecule type" value="Genomic_DNA"/>
</dbReference>
<dbReference type="Proteomes" id="UP000193648">
    <property type="component" value="Unassembled WGS sequence"/>
</dbReference>
<keyword evidence="10" id="KW-1185">Reference proteome</keyword>
<feature type="region of interest" description="Disordered" evidence="7">
    <location>
        <begin position="521"/>
        <end position="582"/>
    </location>
</feature>
<dbReference type="STRING" id="64571.A0A1Y2GDK2"/>
<dbReference type="GO" id="GO:0016740">
    <property type="term" value="F:transferase activity"/>
    <property type="evidence" value="ECO:0007669"/>
    <property type="project" value="UniProtKB-KW"/>
</dbReference>
<comment type="cofactor">
    <cofactor evidence="1 6">
        <name>pyridoxal 5'-phosphate</name>
        <dbReference type="ChEBI" id="CHEBI:597326"/>
    </cofactor>
</comment>
<dbReference type="PANTHER" id="PTHR45677">
    <property type="entry name" value="GLUTAMATE DECARBOXYLASE-RELATED"/>
    <property type="match status" value="1"/>
</dbReference>
<accession>A0A1Y2GDK2</accession>
<evidence type="ECO:0000256" key="1">
    <source>
        <dbReference type="ARBA" id="ARBA00001933"/>
    </source>
</evidence>
<dbReference type="GeneID" id="33569891"/>
<sequence length="668" mass="73597">MPAELCEDAKELDFLITRMKDLLVEYMDQSRASDGLLVDYKEPEELERIMDFSLPDHGVGSQGIFPTITQTLKHSVNTFSPRFMDKLYAGSSPIGVMSELLLSGLNGNSHVYHVSPVFTMMEIHVTRALARLFGFTGPLAGGLSCPGGSASNQLAMVTARNVLFPEIKKRGYFPRWSVQERRELERQLGITLAEPSTLSLISPTSSTSTYGKLIAFTSSAGHYSLEKSAVIMGLGSENIACVPCDSTGAMIPSELERLIQEHIAMGHTPFFINCTAGTTVLGAFDPIRPCGEIAKKYNCWLHVDGSWGGCTIFVPELAKTLLDGSEMADSITINPHKMLQTPLQCSLLLVKDSSIFPRANALKANYLFHDQSHDLGDGTLGCGRRSDAIKFFLGWKYYGKLGYQARVEKSLSNVKRFIEILTQDDYHGQRIQMLRLGDGDENGKSSQPSLLQVCFWYRPRGSRLIDWQGTEILWKNEAEQQQQEQHISSALPHFTAPAVETDIEAESEASLINSSITGQLYGHHDSSSRTSPSNSSAVSLSSSDSMSSASSASLSTAHAGIDSDPKPSTSSSSARPVDHGLILTDPEEREEARAWMEKVIKAIHARIRTRGMFMIDYAPLGRYLPIFFRVVLNPPTIRELDLVMLVDEILECGELVEKTIPIPVCCRA</sequence>
<dbReference type="SUPFAM" id="SSF53383">
    <property type="entry name" value="PLP-dependent transferases"/>
    <property type="match status" value="1"/>
</dbReference>
<dbReference type="Pfam" id="PF00282">
    <property type="entry name" value="Pyridoxal_deC"/>
    <property type="match status" value="2"/>
</dbReference>
<proteinExistence type="inferred from homology"/>
<dbReference type="GO" id="GO:0016831">
    <property type="term" value="F:carboxy-lyase activity"/>
    <property type="evidence" value="ECO:0007669"/>
    <property type="project" value="UniProtKB-KW"/>
</dbReference>
<evidence type="ECO:0000313" key="9">
    <source>
        <dbReference type="EMBL" id="ORZ12594.1"/>
    </source>
</evidence>
<dbReference type="InterPro" id="IPR021115">
    <property type="entry name" value="Pyridoxal-P_BS"/>
</dbReference>
<dbReference type="EMBL" id="MCFF01000025">
    <property type="protein sequence ID" value="ORZ12594.1"/>
    <property type="molecule type" value="Genomic_DNA"/>
</dbReference>
<dbReference type="InParanoid" id="A0A1Y2GDK2"/>
<keyword evidence="8" id="KW-0808">Transferase</keyword>
<dbReference type="InterPro" id="IPR015424">
    <property type="entry name" value="PyrdxlP-dep_Trfase"/>
</dbReference>
<dbReference type="GO" id="GO:0005737">
    <property type="term" value="C:cytoplasm"/>
    <property type="evidence" value="ECO:0007669"/>
    <property type="project" value="TreeGrafter"/>
</dbReference>
<keyword evidence="5" id="KW-0456">Lyase</keyword>
<feature type="modified residue" description="N6-(pyridoxal phosphate)lysine" evidence="6">
    <location>
        <position position="337"/>
    </location>
</feature>
<dbReference type="GO" id="GO:0019752">
    <property type="term" value="P:carboxylic acid metabolic process"/>
    <property type="evidence" value="ECO:0007669"/>
    <property type="project" value="InterPro"/>
</dbReference>
<evidence type="ECO:0000256" key="4">
    <source>
        <dbReference type="ARBA" id="ARBA00022898"/>
    </source>
</evidence>
<dbReference type="PROSITE" id="PS00392">
    <property type="entry name" value="DDC_GAD_HDC_YDC"/>
    <property type="match status" value="1"/>
</dbReference>
<dbReference type="RefSeq" id="XP_021878167.1">
    <property type="nucleotide sequence ID" value="XM_022028048.1"/>
</dbReference>
<evidence type="ECO:0000256" key="3">
    <source>
        <dbReference type="ARBA" id="ARBA00022793"/>
    </source>
</evidence>
<dbReference type="InterPro" id="IPR002129">
    <property type="entry name" value="PyrdxlP-dep_de-COase"/>
</dbReference>
<evidence type="ECO:0000256" key="7">
    <source>
        <dbReference type="SAM" id="MobiDB-lite"/>
    </source>
</evidence>
<dbReference type="GO" id="GO:0030170">
    <property type="term" value="F:pyridoxal phosphate binding"/>
    <property type="evidence" value="ECO:0007669"/>
    <property type="project" value="InterPro"/>
</dbReference>
<evidence type="ECO:0000256" key="6">
    <source>
        <dbReference type="PIRSR" id="PIRSR602129-50"/>
    </source>
</evidence>
<gene>
    <name evidence="8" type="ORF">BCR41DRAFT_388851</name>
    <name evidence="9" type="ORF">BCR41DRAFT_423221</name>
</gene>
<dbReference type="PANTHER" id="PTHR45677:SF8">
    <property type="entry name" value="CYSTEINE SULFINIC ACID DECARBOXYLASE"/>
    <property type="match status" value="1"/>
</dbReference>
<evidence type="ECO:0000313" key="8">
    <source>
        <dbReference type="EMBL" id="ORZ07801.1"/>
    </source>
</evidence>
<dbReference type="AlphaFoldDB" id="A0A1Y2GDK2"/>
<evidence type="ECO:0000256" key="5">
    <source>
        <dbReference type="ARBA" id="ARBA00023239"/>
    </source>
</evidence>
<dbReference type="Gene3D" id="3.40.640.10">
    <property type="entry name" value="Type I PLP-dependent aspartate aminotransferase-like (Major domain)"/>
    <property type="match status" value="1"/>
</dbReference>
<comment type="caution">
    <text evidence="8">The sequence shown here is derived from an EMBL/GenBank/DDBJ whole genome shotgun (WGS) entry which is preliminary data.</text>
</comment>
<dbReference type="Gene3D" id="3.90.1150.170">
    <property type="match status" value="2"/>
</dbReference>
<reference evidence="8 10" key="1">
    <citation type="submission" date="2016-07" db="EMBL/GenBank/DDBJ databases">
        <title>Pervasive Adenine N6-methylation of Active Genes in Fungi.</title>
        <authorList>
            <consortium name="DOE Joint Genome Institute"/>
            <person name="Mondo S.J."/>
            <person name="Dannebaum R.O."/>
            <person name="Kuo R.C."/>
            <person name="Labutti K."/>
            <person name="Haridas S."/>
            <person name="Kuo A."/>
            <person name="Salamov A."/>
            <person name="Ahrendt S.R."/>
            <person name="Lipzen A."/>
            <person name="Sullivan W."/>
            <person name="Andreopoulos W.B."/>
            <person name="Clum A."/>
            <person name="Lindquist E."/>
            <person name="Daum C."/>
            <person name="Ramamoorthy G.K."/>
            <person name="Gryganskyi A."/>
            <person name="Culley D."/>
            <person name="Magnuson J.K."/>
            <person name="James T.Y."/>
            <person name="O'Malley M.A."/>
            <person name="Stajich J.E."/>
            <person name="Spatafora J.W."/>
            <person name="Visel A."/>
            <person name="Grigoriev I.V."/>
        </authorList>
    </citation>
    <scope>NUCLEOTIDE SEQUENCE [LARGE SCALE GENOMIC DNA]</scope>
    <source>
        <strain evidence="8 10">NRRL 3116</strain>
    </source>
</reference>
<name>A0A1Y2GDK2_9FUNG</name>
<organism evidence="8 10">
    <name type="scientific">Lobosporangium transversale</name>
    <dbReference type="NCBI Taxonomy" id="64571"/>
    <lineage>
        <taxon>Eukaryota</taxon>
        <taxon>Fungi</taxon>
        <taxon>Fungi incertae sedis</taxon>
        <taxon>Mucoromycota</taxon>
        <taxon>Mortierellomycotina</taxon>
        <taxon>Mortierellomycetes</taxon>
        <taxon>Mortierellales</taxon>
        <taxon>Mortierellaceae</taxon>
        <taxon>Lobosporangium</taxon>
    </lineage>
</organism>
<keyword evidence="4 6" id="KW-0663">Pyridoxal phosphate</keyword>
<comment type="similarity">
    <text evidence="2">Belongs to the group II decarboxylase family.</text>
</comment>
<feature type="compositionally biased region" description="Low complexity" evidence="7">
    <location>
        <begin position="528"/>
        <end position="559"/>
    </location>
</feature>